<feature type="transmembrane region" description="Helical" evidence="6">
    <location>
        <begin position="625"/>
        <end position="646"/>
    </location>
</feature>
<dbReference type="Gene3D" id="1.20.1740.10">
    <property type="entry name" value="Amino acid/polyamine transporter I"/>
    <property type="match status" value="1"/>
</dbReference>
<dbReference type="PANTHER" id="PTHR47547:SF1">
    <property type="entry name" value="ASPARTATE-PROTON SYMPORTER"/>
    <property type="match status" value="1"/>
</dbReference>
<feature type="transmembrane region" description="Helical" evidence="6">
    <location>
        <begin position="420"/>
        <end position="437"/>
    </location>
</feature>
<feature type="transmembrane region" description="Helical" evidence="6">
    <location>
        <begin position="552"/>
        <end position="571"/>
    </location>
</feature>
<dbReference type="InterPro" id="IPR052962">
    <property type="entry name" value="AA_Transporter_AGT"/>
</dbReference>
<keyword evidence="4 6" id="KW-0472">Membrane</keyword>
<dbReference type="InterPro" id="IPR002293">
    <property type="entry name" value="AA/rel_permease1"/>
</dbReference>
<evidence type="ECO:0000256" key="1">
    <source>
        <dbReference type="ARBA" id="ARBA00004141"/>
    </source>
</evidence>
<protein>
    <recommendedName>
        <fullName evidence="9">APC family permease</fullName>
    </recommendedName>
</protein>
<evidence type="ECO:0000256" key="3">
    <source>
        <dbReference type="ARBA" id="ARBA00022989"/>
    </source>
</evidence>
<feature type="region of interest" description="Disordered" evidence="5">
    <location>
        <begin position="117"/>
        <end position="147"/>
    </location>
</feature>
<feature type="transmembrane region" description="Helical" evidence="6">
    <location>
        <begin position="218"/>
        <end position="242"/>
    </location>
</feature>
<accession>A0A2X0JAR0</accession>
<evidence type="ECO:0000313" key="7">
    <source>
        <dbReference type="EMBL" id="RAG84618.1"/>
    </source>
</evidence>
<sequence length="692" mass="74010">MKRYIRSSAVTFGIARARGRTQHRSSTVGSVRSAASGECGPAAALPVLVAPVAPARSVAGRRPGHGPAELPEVCRVLNTSFGCVGRDAERLGDPHGPVPDEASLIPCRSGYAVDAVRGAEGQPRTPREGRLSVQETRRDNRRAAARTEDEQRRLSLLQLVGLAAGGVFGSGWLLGAHNAYDTAGSTAWIAWLVGGSLMLLVAWVMVELSSAAPKTGGLIFLPLQSSGPLVATVVAAGLWIFYSINLASEAVAMTQGLSWNVHRLLVRHQHSTTLTPAGWAYTLAFMAVISAVNLIAPRILFRLYTGLTAAKLVVPVLTVALLVAPGIHHDGLPPSPDHGGGGLGAVLPAVVNSGVIYAYVGFQAPLDFAGNIKRRGMGEAARLRWAVFGTIAASTALYCALQVVFTRYHLSWSPDNPESPYAHFAFAASLTWLGWLLRIDAVASPFGAGLVFAQAVTREVAALSRAHLTHRGLQSARNASLKQRYDVYWLVLLVDFFIGVIVLELVGGDWDALVAITGILTLIVYAFPGVVLVSLQSQLAQHSRRRRDLNTVLARLSFALIALILYGAGWASMWRGMVALASGSLLLLLLPVLSRQVPALGRVYDAKEHVSQLARWRTEPPARAAFGLIVYLGALMLLTLLGNSSVRADREFPVGVCVFFLALAAFEFLVRTSRAHIRKEAPVLPAPRPPTD</sequence>
<feature type="transmembrane region" description="Helical" evidence="6">
    <location>
        <begin position="652"/>
        <end position="670"/>
    </location>
</feature>
<gene>
    <name evidence="7" type="ORF">DN069_15680</name>
</gene>
<dbReference type="PANTHER" id="PTHR47547">
    <property type="match status" value="1"/>
</dbReference>
<dbReference type="Proteomes" id="UP000248889">
    <property type="component" value="Unassembled WGS sequence"/>
</dbReference>
<feature type="transmembrane region" description="Helical" evidence="6">
    <location>
        <begin position="187"/>
        <end position="206"/>
    </location>
</feature>
<feature type="transmembrane region" description="Helical" evidence="6">
    <location>
        <begin position="512"/>
        <end position="532"/>
    </location>
</feature>
<evidence type="ECO:0000256" key="6">
    <source>
        <dbReference type="SAM" id="Phobius"/>
    </source>
</evidence>
<feature type="transmembrane region" description="Helical" evidence="6">
    <location>
        <begin position="156"/>
        <end position="175"/>
    </location>
</feature>
<keyword evidence="3 6" id="KW-1133">Transmembrane helix</keyword>
<reference evidence="7 8" key="1">
    <citation type="submission" date="2018-06" db="EMBL/GenBank/DDBJ databases">
        <title>Streptacidiphilus pinicola sp. nov., isolated from pine grove soil.</title>
        <authorList>
            <person name="Roh S.G."/>
            <person name="Park S."/>
            <person name="Kim M.-K."/>
            <person name="Yun B.-R."/>
            <person name="Park J."/>
            <person name="Kim M.J."/>
            <person name="Kim Y.S."/>
            <person name="Kim S.B."/>
        </authorList>
    </citation>
    <scope>NUCLEOTIDE SEQUENCE [LARGE SCALE GENOMIC DNA]</scope>
    <source>
        <strain evidence="7 8">MMS16-CNU450</strain>
    </source>
</reference>
<dbReference type="GO" id="GO:0022857">
    <property type="term" value="F:transmembrane transporter activity"/>
    <property type="evidence" value="ECO:0007669"/>
    <property type="project" value="InterPro"/>
</dbReference>
<feature type="transmembrane region" description="Helical" evidence="6">
    <location>
        <begin position="383"/>
        <end position="405"/>
    </location>
</feature>
<proteinExistence type="predicted"/>
<keyword evidence="2 6" id="KW-0812">Transmembrane</keyword>
<feature type="transmembrane region" description="Helical" evidence="6">
    <location>
        <begin position="577"/>
        <end position="594"/>
    </location>
</feature>
<name>A0A2X0JAR0_9ACTN</name>
<dbReference type="Pfam" id="PF13520">
    <property type="entry name" value="AA_permease_2"/>
    <property type="match status" value="1"/>
</dbReference>
<comment type="caution">
    <text evidence="7">The sequence shown here is derived from an EMBL/GenBank/DDBJ whole genome shotgun (WGS) entry which is preliminary data.</text>
</comment>
<dbReference type="AlphaFoldDB" id="A0A2X0JAR0"/>
<evidence type="ECO:0000256" key="5">
    <source>
        <dbReference type="SAM" id="MobiDB-lite"/>
    </source>
</evidence>
<keyword evidence="8" id="KW-1185">Reference proteome</keyword>
<comment type="subcellular location">
    <subcellularLocation>
        <location evidence="1">Membrane</location>
        <topology evidence="1">Multi-pass membrane protein</topology>
    </subcellularLocation>
</comment>
<evidence type="ECO:0000256" key="2">
    <source>
        <dbReference type="ARBA" id="ARBA00022692"/>
    </source>
</evidence>
<dbReference type="EMBL" id="QKYN01000061">
    <property type="protein sequence ID" value="RAG84618.1"/>
    <property type="molecule type" value="Genomic_DNA"/>
</dbReference>
<feature type="transmembrane region" description="Helical" evidence="6">
    <location>
        <begin position="278"/>
        <end position="296"/>
    </location>
</feature>
<evidence type="ECO:0000256" key="4">
    <source>
        <dbReference type="ARBA" id="ARBA00023136"/>
    </source>
</evidence>
<dbReference type="GO" id="GO:0016020">
    <property type="term" value="C:membrane"/>
    <property type="evidence" value="ECO:0007669"/>
    <property type="project" value="UniProtKB-SubCell"/>
</dbReference>
<organism evidence="7 8">
    <name type="scientific">Streptacidiphilus pinicola</name>
    <dbReference type="NCBI Taxonomy" id="2219663"/>
    <lineage>
        <taxon>Bacteria</taxon>
        <taxon>Bacillati</taxon>
        <taxon>Actinomycetota</taxon>
        <taxon>Actinomycetes</taxon>
        <taxon>Kitasatosporales</taxon>
        <taxon>Streptomycetaceae</taxon>
        <taxon>Streptacidiphilus</taxon>
    </lineage>
</organism>
<feature type="transmembrane region" description="Helical" evidence="6">
    <location>
        <begin position="343"/>
        <end position="362"/>
    </location>
</feature>
<dbReference type="OrthoDB" id="9762947at2"/>
<feature type="transmembrane region" description="Helical" evidence="6">
    <location>
        <begin position="487"/>
        <end position="506"/>
    </location>
</feature>
<evidence type="ECO:0008006" key="9">
    <source>
        <dbReference type="Google" id="ProtNLM"/>
    </source>
</evidence>
<feature type="transmembrane region" description="Helical" evidence="6">
    <location>
        <begin position="303"/>
        <end position="323"/>
    </location>
</feature>
<feature type="compositionally biased region" description="Basic and acidic residues" evidence="5">
    <location>
        <begin position="125"/>
        <end position="147"/>
    </location>
</feature>
<evidence type="ECO:0000313" key="8">
    <source>
        <dbReference type="Proteomes" id="UP000248889"/>
    </source>
</evidence>